<feature type="compositionally biased region" description="Basic and acidic residues" evidence="8">
    <location>
        <begin position="1059"/>
        <end position="1088"/>
    </location>
</feature>
<gene>
    <name evidence="10" type="ORF">KQX54_006245</name>
</gene>
<evidence type="ECO:0000313" key="11">
    <source>
        <dbReference type="Proteomes" id="UP000826195"/>
    </source>
</evidence>
<dbReference type="PROSITE" id="PS50157">
    <property type="entry name" value="ZINC_FINGER_C2H2_2"/>
    <property type="match status" value="10"/>
</dbReference>
<keyword evidence="11" id="KW-1185">Reference proteome</keyword>
<dbReference type="SMART" id="SM00355">
    <property type="entry name" value="ZnF_C2H2"/>
    <property type="match status" value="19"/>
</dbReference>
<evidence type="ECO:0000256" key="3">
    <source>
        <dbReference type="ARBA" id="ARBA00022737"/>
    </source>
</evidence>
<accession>A0AAV7IQJ5</accession>
<dbReference type="PROSITE" id="PS00028">
    <property type="entry name" value="ZINC_FINGER_C2H2_1"/>
    <property type="match status" value="15"/>
</dbReference>
<feature type="domain" description="C2H2-type" evidence="9">
    <location>
        <begin position="827"/>
        <end position="854"/>
    </location>
</feature>
<dbReference type="SUPFAM" id="SSF57667">
    <property type="entry name" value="beta-beta-alpha zinc fingers"/>
    <property type="match status" value="5"/>
</dbReference>
<dbReference type="Pfam" id="PF00096">
    <property type="entry name" value="zf-C2H2"/>
    <property type="match status" value="4"/>
</dbReference>
<dbReference type="InterPro" id="IPR013087">
    <property type="entry name" value="Znf_C2H2_type"/>
</dbReference>
<feature type="domain" description="C2H2-type" evidence="9">
    <location>
        <begin position="1113"/>
        <end position="1141"/>
    </location>
</feature>
<dbReference type="GO" id="GO:0005634">
    <property type="term" value="C:nucleus"/>
    <property type="evidence" value="ECO:0007669"/>
    <property type="project" value="UniProtKB-SubCell"/>
</dbReference>
<feature type="compositionally biased region" description="Polar residues" evidence="8">
    <location>
        <begin position="211"/>
        <end position="222"/>
    </location>
</feature>
<feature type="region of interest" description="Disordered" evidence="8">
    <location>
        <begin position="1038"/>
        <end position="1088"/>
    </location>
</feature>
<evidence type="ECO:0000256" key="5">
    <source>
        <dbReference type="ARBA" id="ARBA00022833"/>
    </source>
</evidence>
<evidence type="ECO:0000313" key="10">
    <source>
        <dbReference type="EMBL" id="KAH0567033.1"/>
    </source>
</evidence>
<feature type="domain" description="C2H2-type" evidence="9">
    <location>
        <begin position="338"/>
        <end position="368"/>
    </location>
</feature>
<keyword evidence="4 7" id="KW-0863">Zinc-finger</keyword>
<reference evidence="10 11" key="1">
    <citation type="journal article" date="2021" name="J. Hered.">
        <title>A chromosome-level genome assembly of the parasitoid wasp, Cotesia glomerata (Hymenoptera: Braconidae).</title>
        <authorList>
            <person name="Pinto B.J."/>
            <person name="Weis J.J."/>
            <person name="Gamble T."/>
            <person name="Ode P.J."/>
            <person name="Paul R."/>
            <person name="Zaspel J.M."/>
        </authorList>
    </citation>
    <scope>NUCLEOTIDE SEQUENCE [LARGE SCALE GENOMIC DNA]</scope>
    <source>
        <strain evidence="10">CgM1</strain>
    </source>
</reference>
<dbReference type="Gene3D" id="3.30.160.60">
    <property type="entry name" value="Classic Zinc Finger"/>
    <property type="match status" value="8"/>
</dbReference>
<dbReference type="FunFam" id="3.30.160.60:FF:000483">
    <property type="entry name" value="Zinc finger protein 423"/>
    <property type="match status" value="1"/>
</dbReference>
<dbReference type="InterPro" id="IPR036236">
    <property type="entry name" value="Znf_C2H2_sf"/>
</dbReference>
<feature type="region of interest" description="Disordered" evidence="8">
    <location>
        <begin position="202"/>
        <end position="263"/>
    </location>
</feature>
<comment type="caution">
    <text evidence="10">The sequence shown here is derived from an EMBL/GenBank/DDBJ whole genome shotgun (WGS) entry which is preliminary data.</text>
</comment>
<dbReference type="FunFam" id="3.30.160.60:FF:000145">
    <property type="entry name" value="Zinc finger protein 574"/>
    <property type="match status" value="1"/>
</dbReference>
<evidence type="ECO:0000259" key="9">
    <source>
        <dbReference type="PROSITE" id="PS50157"/>
    </source>
</evidence>
<evidence type="ECO:0000256" key="7">
    <source>
        <dbReference type="PROSITE-ProRule" id="PRU00042"/>
    </source>
</evidence>
<feature type="domain" description="C2H2-type" evidence="9">
    <location>
        <begin position="129"/>
        <end position="156"/>
    </location>
</feature>
<feature type="compositionally biased region" description="Acidic residues" evidence="8">
    <location>
        <begin position="1042"/>
        <end position="1058"/>
    </location>
</feature>
<evidence type="ECO:0000256" key="2">
    <source>
        <dbReference type="ARBA" id="ARBA00022723"/>
    </source>
</evidence>
<keyword evidence="5" id="KW-0862">Zinc</keyword>
<comment type="subcellular location">
    <subcellularLocation>
        <location evidence="1">Nucleus</location>
    </subcellularLocation>
</comment>
<dbReference type="FunFam" id="3.30.160.60:FF:000446">
    <property type="entry name" value="Zinc finger protein"/>
    <property type="match status" value="1"/>
</dbReference>
<feature type="domain" description="C2H2-type" evidence="9">
    <location>
        <begin position="547"/>
        <end position="575"/>
    </location>
</feature>
<keyword evidence="3" id="KW-0677">Repeat</keyword>
<keyword evidence="2" id="KW-0479">Metal-binding</keyword>
<evidence type="ECO:0000256" key="4">
    <source>
        <dbReference type="ARBA" id="ARBA00022771"/>
    </source>
</evidence>
<proteinExistence type="predicted"/>
<feature type="domain" description="C2H2-type" evidence="9">
    <location>
        <begin position="101"/>
        <end position="128"/>
    </location>
</feature>
<sequence length="1199" mass="135382">MLFKGNSSRLEFLIEKIQAHKELSPSPLPDDKFTLRSKEGLMNGSYSWRSEDDSLNGQRGGGTPSSCTTSTSLSFPSETETDVDVKLNGIDSSSTSGLCPYPCQFCDKSFPSLSQLKKHEQTHGDQMPYRCSWCARLFKHKRSRDRHVKLHTGDRRYRCTQCEAAFSRSDHLKIHMKTHDNQKPYHCSECSRGYNTAAALTSHMQTHKRPQSQQLTNFPSKMSENERNSLWPSEGSSPSVSSPLPSSLHKLPPYSPDSSANESSPAVSFLRSSLTLACMYCTKDTFTSMEQLQLHVQAVHELAVSTLSPSSSPNKITDNNYKRRKKKDFNLKIKDELLSCVDSACAMKFTKLNLLNEHIRAHHSNNDKAPINNYDNDTSASATESAFTLSCPLCGLSCSSPAVYAEHYVLEHCENRRLIADKSTEKVNYGKKISNDNSSNLSAGVFSSSTLLCGQCGAALKDFESFRVHLAHHLQVNNYQKQFSVNCPKCELIFTSQDEMVNHLTKHYLSDEKILKHQYWCDACDRHYLDIESLKNHTFEEHTQRLYRCSVCRETFETAVGIQVHLTVKHTRECAVYQCTDCVNNPGFTKGIETVGSDKNRMERDGVFKSSTELMKHVMNAHLSCSSSLALSLSSPKAQDRITQIKGRIGPAAPETTRACGELFLRCCFCGVHCNTEADLQRHLATHSTCLYRCPICRQGFTVEFLLDKHIAQIHNNNSPNATAAVDSGVAATTPARADTMIDCQNVFNHSKLHDEVRHKRKQLTPELCQQNPSEYKRLTINRPNNNNLNDNDNKLCAHKKLAHKLSIESVGNNLQQQPKSLSQNLESCSYCGELLRSRSELEAHTRIHHSANELGKRRYKCNICDELFSTGGILAEHKLDKHCKIKLSDVCTVCRVVLHSEVDFIEHVQKHSFEAIDSYQQRHETVASAPVSATTQTISVKNTTTNTALISNNSNASITAASTHASVYCVVCRQTLISEFECQLHARCYERHLNGLPILGNNFYNDSNCKVSESFERRNVENDCKLKSIKLECVNEKDDNSNDDEDIDVDIDVNNEEEEKKDKGIEKENENENKHEREDESIYNENKNKENKIGVRFENNSHEKNSAGVRPYNCPQCNLKFALKVELEHHLNTVHMNKNMSCMVNATEGRKNNSRKEEEGHSRDANIKDNASEDGLIVKEEIFDTEVEEENCEEKMTN</sequence>
<organism evidence="10 11">
    <name type="scientific">Cotesia glomerata</name>
    <name type="common">Lepidopteran parasitic wasp</name>
    <name type="synonym">Apanteles glomeratus</name>
    <dbReference type="NCBI Taxonomy" id="32391"/>
    <lineage>
        <taxon>Eukaryota</taxon>
        <taxon>Metazoa</taxon>
        <taxon>Ecdysozoa</taxon>
        <taxon>Arthropoda</taxon>
        <taxon>Hexapoda</taxon>
        <taxon>Insecta</taxon>
        <taxon>Pterygota</taxon>
        <taxon>Neoptera</taxon>
        <taxon>Endopterygota</taxon>
        <taxon>Hymenoptera</taxon>
        <taxon>Apocrita</taxon>
        <taxon>Ichneumonoidea</taxon>
        <taxon>Braconidae</taxon>
        <taxon>Microgastrinae</taxon>
        <taxon>Cotesia</taxon>
    </lineage>
</organism>
<feature type="compositionally biased region" description="Low complexity" evidence="8">
    <location>
        <begin position="229"/>
        <end position="252"/>
    </location>
</feature>
<keyword evidence="6" id="KW-0539">Nucleus</keyword>
<evidence type="ECO:0000256" key="6">
    <source>
        <dbReference type="ARBA" id="ARBA00023242"/>
    </source>
</evidence>
<feature type="domain" description="C2H2-type" evidence="9">
    <location>
        <begin position="157"/>
        <end position="184"/>
    </location>
</feature>
<dbReference type="AlphaFoldDB" id="A0AAV7IQJ5"/>
<feature type="domain" description="C2H2-type" evidence="9">
    <location>
        <begin position="860"/>
        <end position="888"/>
    </location>
</feature>
<evidence type="ECO:0000256" key="8">
    <source>
        <dbReference type="SAM" id="MobiDB-lite"/>
    </source>
</evidence>
<dbReference type="Proteomes" id="UP000826195">
    <property type="component" value="Unassembled WGS sequence"/>
</dbReference>
<name>A0AAV7IQJ5_COTGL</name>
<feature type="compositionally biased region" description="Low complexity" evidence="8">
    <location>
        <begin position="64"/>
        <end position="77"/>
    </location>
</feature>
<dbReference type="PANTHER" id="PTHR24379:SF121">
    <property type="entry name" value="C2H2-TYPE DOMAIN-CONTAINING PROTEIN"/>
    <property type="match status" value="1"/>
</dbReference>
<feature type="domain" description="C2H2-type" evidence="9">
    <location>
        <begin position="692"/>
        <end position="720"/>
    </location>
</feature>
<dbReference type="GO" id="GO:0008270">
    <property type="term" value="F:zinc ion binding"/>
    <property type="evidence" value="ECO:0007669"/>
    <property type="project" value="UniProtKB-KW"/>
</dbReference>
<feature type="region of interest" description="Disordered" evidence="8">
    <location>
        <begin position="1149"/>
        <end position="1177"/>
    </location>
</feature>
<dbReference type="EMBL" id="JAHXZJ010000001">
    <property type="protein sequence ID" value="KAH0567033.1"/>
    <property type="molecule type" value="Genomic_DNA"/>
</dbReference>
<protein>
    <recommendedName>
        <fullName evidence="9">C2H2-type domain-containing protein</fullName>
    </recommendedName>
</protein>
<feature type="region of interest" description="Disordered" evidence="8">
    <location>
        <begin position="46"/>
        <end position="78"/>
    </location>
</feature>
<dbReference type="PANTHER" id="PTHR24379">
    <property type="entry name" value="KRAB AND ZINC FINGER DOMAIN-CONTAINING"/>
    <property type="match status" value="1"/>
</dbReference>
<evidence type="ECO:0000256" key="1">
    <source>
        <dbReference type="ARBA" id="ARBA00004123"/>
    </source>
</evidence>
<feature type="domain" description="C2H2-type" evidence="9">
    <location>
        <begin position="185"/>
        <end position="212"/>
    </location>
</feature>